<dbReference type="RefSeq" id="WP_269337251.1">
    <property type="nucleotide sequence ID" value="NZ_JBFSSG010000001.1"/>
</dbReference>
<protein>
    <submittedName>
        <fullName evidence="1">Uncharacterized protein</fullName>
    </submittedName>
</protein>
<comment type="caution">
    <text evidence="1">The sequence shown here is derived from an EMBL/GenBank/DDBJ whole genome shotgun (WGS) entry which is preliminary data.</text>
</comment>
<organism evidence="1 2">
    <name type="scientific">Vibrio pomeroyi</name>
    <dbReference type="NCBI Taxonomy" id="198832"/>
    <lineage>
        <taxon>Bacteria</taxon>
        <taxon>Pseudomonadati</taxon>
        <taxon>Pseudomonadota</taxon>
        <taxon>Gammaproteobacteria</taxon>
        <taxon>Vibrionales</taxon>
        <taxon>Vibrionaceae</taxon>
        <taxon>Vibrio</taxon>
    </lineage>
</organism>
<proteinExistence type="predicted"/>
<accession>A0ABV4MQS6</accession>
<gene>
    <name evidence="1" type="ORF">AB6D66_00370</name>
</gene>
<evidence type="ECO:0000313" key="2">
    <source>
        <dbReference type="Proteomes" id="UP001570071"/>
    </source>
</evidence>
<sequence>MKTKSTAVNYVRIGLLNLSKLESRFEKKLFLLCDFSVKRMFWLFFGVLLLEQFASHSLELLIWGEKFVHALDPIFSFLILGQFVRYANRMGEFLLSEATERRGPVLIIDNDHK</sequence>
<dbReference type="Proteomes" id="UP001570071">
    <property type="component" value="Unassembled WGS sequence"/>
</dbReference>
<evidence type="ECO:0000313" key="1">
    <source>
        <dbReference type="EMBL" id="MEZ8719498.1"/>
    </source>
</evidence>
<dbReference type="EMBL" id="JBFSSG010000001">
    <property type="protein sequence ID" value="MEZ8719498.1"/>
    <property type="molecule type" value="Genomic_DNA"/>
</dbReference>
<keyword evidence="2" id="KW-1185">Reference proteome</keyword>
<reference evidence="1 2" key="1">
    <citation type="journal article" date="2024" name="ISME J.">
        <title>Tailless and filamentous prophages are predominant in marine Vibrio.</title>
        <authorList>
            <person name="Steensen K."/>
            <person name="Seneca J."/>
            <person name="Bartlau N."/>
            <person name="Yu X.A."/>
            <person name="Hussain F.A."/>
            <person name="Polz M.F."/>
        </authorList>
    </citation>
    <scope>NUCLEOTIDE SEQUENCE [LARGE SCALE GENOMIC DNA]</scope>
    <source>
        <strain evidence="1 2">10N.239.312.F12</strain>
    </source>
</reference>
<name>A0ABV4MQS6_9VIBR</name>